<dbReference type="GO" id="GO:0003676">
    <property type="term" value="F:nucleic acid binding"/>
    <property type="evidence" value="ECO:0007669"/>
    <property type="project" value="InterPro"/>
</dbReference>
<dbReference type="CDD" id="cd06222">
    <property type="entry name" value="RNase_H_like"/>
    <property type="match status" value="1"/>
</dbReference>
<dbReference type="PANTHER" id="PTHR47074">
    <property type="entry name" value="BNAC02G40300D PROTEIN"/>
    <property type="match status" value="1"/>
</dbReference>
<evidence type="ECO:0000313" key="2">
    <source>
        <dbReference type="EMBL" id="KAK9994213.1"/>
    </source>
</evidence>
<protein>
    <recommendedName>
        <fullName evidence="1">RNase H type-1 domain-containing protein</fullName>
    </recommendedName>
</protein>
<dbReference type="PANTHER" id="PTHR47074:SF48">
    <property type="entry name" value="POLYNUCLEOTIDYL TRANSFERASE, RIBONUCLEASE H-LIKE SUPERFAMILY PROTEIN"/>
    <property type="match status" value="1"/>
</dbReference>
<dbReference type="InterPro" id="IPR044730">
    <property type="entry name" value="RNase_H-like_dom_plant"/>
</dbReference>
<dbReference type="Gene3D" id="3.30.420.10">
    <property type="entry name" value="Ribonuclease H-like superfamily/Ribonuclease H"/>
    <property type="match status" value="1"/>
</dbReference>
<dbReference type="SUPFAM" id="SSF53098">
    <property type="entry name" value="Ribonuclease H-like"/>
    <property type="match status" value="1"/>
</dbReference>
<reference evidence="2 3" key="1">
    <citation type="submission" date="2024-01" db="EMBL/GenBank/DDBJ databases">
        <title>A telomere-to-telomere, gap-free genome of sweet tea (Lithocarpus litseifolius).</title>
        <authorList>
            <person name="Zhou J."/>
        </authorList>
    </citation>
    <scope>NUCLEOTIDE SEQUENCE [LARGE SCALE GENOMIC DNA]</scope>
    <source>
        <strain evidence="2">Zhou-2022a</strain>
        <tissue evidence="2">Leaf</tissue>
    </source>
</reference>
<dbReference type="EMBL" id="JAZDWU010000008">
    <property type="protein sequence ID" value="KAK9994213.1"/>
    <property type="molecule type" value="Genomic_DNA"/>
</dbReference>
<name>A0AAW2C915_9ROSI</name>
<dbReference type="InterPro" id="IPR036397">
    <property type="entry name" value="RNaseH_sf"/>
</dbReference>
<comment type="caution">
    <text evidence="2">The sequence shown here is derived from an EMBL/GenBank/DDBJ whole genome shotgun (WGS) entry which is preliminary data.</text>
</comment>
<dbReference type="Proteomes" id="UP001459277">
    <property type="component" value="Unassembled WGS sequence"/>
</dbReference>
<feature type="domain" description="RNase H type-1" evidence="1">
    <location>
        <begin position="95"/>
        <end position="216"/>
    </location>
</feature>
<dbReference type="InterPro" id="IPR012337">
    <property type="entry name" value="RNaseH-like_sf"/>
</dbReference>
<gene>
    <name evidence="2" type="ORF">SO802_023916</name>
</gene>
<dbReference type="AlphaFoldDB" id="A0AAW2C915"/>
<accession>A0AAW2C915</accession>
<dbReference type="InterPro" id="IPR002156">
    <property type="entry name" value="RNaseH_domain"/>
</dbReference>
<proteinExistence type="predicted"/>
<keyword evidence="3" id="KW-1185">Reference proteome</keyword>
<sequence length="272" mass="30690">MGVLDSATCEACGMADETSGHLFWECTKARVVWLETGIPFDIQGVYYKDFIDFIWYLLFVQHVGQFRLAHLSRPHLKDHADTRWVPPFHLWYKVNSDAAVFANLKTIGIGVVIRDHEGAVIAALSKHLPLPLGPLEAEAKAMDEAVLFAWDVGIREAIFKTDSSMVSDAIAGHITPPVSIVDIIAGTLLRLQDFRRTQIQHVKHQANKPAHTLAFHAKGVSDFMTWIEECSPFVDSFFRTLCFSLLLIINKVFVFPIKKKGHGFRRTTFKTL</sequence>
<evidence type="ECO:0000259" key="1">
    <source>
        <dbReference type="Pfam" id="PF13456"/>
    </source>
</evidence>
<dbReference type="Pfam" id="PF13456">
    <property type="entry name" value="RVT_3"/>
    <property type="match status" value="1"/>
</dbReference>
<evidence type="ECO:0000313" key="3">
    <source>
        <dbReference type="Proteomes" id="UP001459277"/>
    </source>
</evidence>
<organism evidence="2 3">
    <name type="scientific">Lithocarpus litseifolius</name>
    <dbReference type="NCBI Taxonomy" id="425828"/>
    <lineage>
        <taxon>Eukaryota</taxon>
        <taxon>Viridiplantae</taxon>
        <taxon>Streptophyta</taxon>
        <taxon>Embryophyta</taxon>
        <taxon>Tracheophyta</taxon>
        <taxon>Spermatophyta</taxon>
        <taxon>Magnoliopsida</taxon>
        <taxon>eudicotyledons</taxon>
        <taxon>Gunneridae</taxon>
        <taxon>Pentapetalae</taxon>
        <taxon>rosids</taxon>
        <taxon>fabids</taxon>
        <taxon>Fagales</taxon>
        <taxon>Fagaceae</taxon>
        <taxon>Lithocarpus</taxon>
    </lineage>
</organism>
<dbReference type="InterPro" id="IPR052929">
    <property type="entry name" value="RNase_H-like_EbsB-rel"/>
</dbReference>
<dbReference type="GO" id="GO:0004523">
    <property type="term" value="F:RNA-DNA hybrid ribonuclease activity"/>
    <property type="evidence" value="ECO:0007669"/>
    <property type="project" value="InterPro"/>
</dbReference>